<sequence length="190" mass="20916">MTHPSPTELLVLHAVRLKGHADSAAVAARFGLDAHDTHEYLLDAQAHGWVAKASFADLTGWSLTGTGRQRNESQLRDELDGIDARGTVDAVHEDFLPFNAQASRLFTAAQLGSAGDIHGQLADIADALRDLERRLTARLTRFSGYHDRFAIALAKSIDDPAWLTAIEVDSCHRVWFELHEDLIATLNLSR</sequence>
<accession>A0ABQ5QSZ9</accession>
<dbReference type="RefSeq" id="WP_281894128.1">
    <property type="nucleotide sequence ID" value="NZ_BSDI01000007.1"/>
</dbReference>
<gene>
    <name evidence="1" type="ORF">Pa4123_21130</name>
</gene>
<reference evidence="1" key="1">
    <citation type="submission" date="2022-12" db="EMBL/GenBank/DDBJ databases">
        <title>New Phytohabitans aurantiacus sp. RD004123 nov., an actinomycete isolated from soil.</title>
        <authorList>
            <person name="Triningsih D.W."/>
            <person name="Harunari E."/>
            <person name="Igarashi Y."/>
        </authorList>
    </citation>
    <scope>NUCLEOTIDE SEQUENCE</scope>
    <source>
        <strain evidence="1">RD004123</strain>
    </source>
</reference>
<dbReference type="EMBL" id="BSDI01000007">
    <property type="protein sequence ID" value="GLH96839.1"/>
    <property type="molecule type" value="Genomic_DNA"/>
</dbReference>
<evidence type="ECO:0008006" key="3">
    <source>
        <dbReference type="Google" id="ProtNLM"/>
    </source>
</evidence>
<proteinExistence type="predicted"/>
<keyword evidence="2" id="KW-1185">Reference proteome</keyword>
<protein>
    <recommendedName>
        <fullName evidence="3">Transcriptional regulator</fullName>
    </recommendedName>
</protein>
<evidence type="ECO:0000313" key="1">
    <source>
        <dbReference type="EMBL" id="GLH96839.1"/>
    </source>
</evidence>
<name>A0ABQ5QSZ9_9ACTN</name>
<dbReference type="Proteomes" id="UP001144280">
    <property type="component" value="Unassembled WGS sequence"/>
</dbReference>
<evidence type="ECO:0000313" key="2">
    <source>
        <dbReference type="Proteomes" id="UP001144280"/>
    </source>
</evidence>
<organism evidence="1 2">
    <name type="scientific">Phytohabitans aurantiacus</name>
    <dbReference type="NCBI Taxonomy" id="3016789"/>
    <lineage>
        <taxon>Bacteria</taxon>
        <taxon>Bacillati</taxon>
        <taxon>Actinomycetota</taxon>
        <taxon>Actinomycetes</taxon>
        <taxon>Micromonosporales</taxon>
        <taxon>Micromonosporaceae</taxon>
    </lineage>
</organism>
<comment type="caution">
    <text evidence="1">The sequence shown here is derived from an EMBL/GenBank/DDBJ whole genome shotgun (WGS) entry which is preliminary data.</text>
</comment>